<keyword evidence="17 23" id="KW-0326">Glycosidase</keyword>
<dbReference type="PROSITE" id="PS51066">
    <property type="entry name" value="ZF_FPG_2"/>
    <property type="match status" value="1"/>
</dbReference>
<dbReference type="EC" id="3.2.2.23" evidence="5"/>
<dbReference type="Pfam" id="PF06831">
    <property type="entry name" value="H2TH"/>
    <property type="match status" value="1"/>
</dbReference>
<dbReference type="SMART" id="SM00898">
    <property type="entry name" value="Fapy_DNA_glyco"/>
    <property type="match status" value="1"/>
</dbReference>
<dbReference type="InterPro" id="IPR012319">
    <property type="entry name" value="FPG_cat"/>
</dbReference>
<dbReference type="EC" id="4.2.99.18" evidence="6"/>
<comment type="caution">
    <text evidence="23">The sequence shown here is derived from an EMBL/GenBank/DDBJ whole genome shotgun (WGS) entry which is preliminary data.</text>
</comment>
<dbReference type="FunFam" id="1.10.8.50:FF:000003">
    <property type="entry name" value="Formamidopyrimidine-DNA glycosylase"/>
    <property type="match status" value="1"/>
</dbReference>
<evidence type="ECO:0000256" key="18">
    <source>
        <dbReference type="ARBA" id="ARBA00030638"/>
    </source>
</evidence>
<dbReference type="SUPFAM" id="SSF57716">
    <property type="entry name" value="Glucocorticoid receptor-like (DNA-binding domain)"/>
    <property type="match status" value="1"/>
</dbReference>
<evidence type="ECO:0000256" key="10">
    <source>
        <dbReference type="ARBA" id="ARBA00022771"/>
    </source>
</evidence>
<evidence type="ECO:0000256" key="14">
    <source>
        <dbReference type="ARBA" id="ARBA00023204"/>
    </source>
</evidence>
<proteinExistence type="inferred from homology"/>
<comment type="catalytic activity">
    <reaction evidence="19">
        <text>2'-deoxyribonucleotide-(2'-deoxyribose 5'-phosphate)-2'-deoxyribonucleotide-DNA = a 3'-end 2'-deoxyribonucleotide-(2,3-dehydro-2,3-deoxyribose 5'-phosphate)-DNA + a 5'-end 5'-phospho-2'-deoxyribonucleoside-DNA + H(+)</text>
        <dbReference type="Rhea" id="RHEA:66592"/>
        <dbReference type="Rhea" id="RHEA-COMP:13180"/>
        <dbReference type="Rhea" id="RHEA-COMP:16897"/>
        <dbReference type="Rhea" id="RHEA-COMP:17067"/>
        <dbReference type="ChEBI" id="CHEBI:15378"/>
        <dbReference type="ChEBI" id="CHEBI:136412"/>
        <dbReference type="ChEBI" id="CHEBI:157695"/>
        <dbReference type="ChEBI" id="CHEBI:167181"/>
        <dbReference type="EC" id="4.2.99.18"/>
    </reaction>
</comment>
<evidence type="ECO:0000256" key="1">
    <source>
        <dbReference type="ARBA" id="ARBA00001668"/>
    </source>
</evidence>
<feature type="domain" description="Formamidopyrimidine-DNA glycosylase catalytic" evidence="22">
    <location>
        <begin position="2"/>
        <end position="130"/>
    </location>
</feature>
<dbReference type="Gene3D" id="3.20.190.10">
    <property type="entry name" value="MutM-like, N-terminal"/>
    <property type="match status" value="1"/>
</dbReference>
<dbReference type="PANTHER" id="PTHR22993:SF9">
    <property type="entry name" value="FORMAMIDOPYRIMIDINE-DNA GLYCOSYLASE"/>
    <property type="match status" value="1"/>
</dbReference>
<evidence type="ECO:0000256" key="16">
    <source>
        <dbReference type="ARBA" id="ARBA00023268"/>
    </source>
</evidence>
<dbReference type="NCBIfam" id="TIGR00577">
    <property type="entry name" value="fpg"/>
    <property type="match status" value="1"/>
</dbReference>
<dbReference type="PROSITE" id="PS51068">
    <property type="entry name" value="FPG_CAT"/>
    <property type="match status" value="1"/>
</dbReference>
<keyword evidence="9" id="KW-0227">DNA damage</keyword>
<comment type="subunit">
    <text evidence="4">Monomer.</text>
</comment>
<dbReference type="SUPFAM" id="SSF46946">
    <property type="entry name" value="S13-like H2TH domain"/>
    <property type="match status" value="1"/>
</dbReference>
<dbReference type="EMBL" id="WAIE01000003">
    <property type="protein sequence ID" value="KAB1441614.1"/>
    <property type="molecule type" value="Genomic_DNA"/>
</dbReference>
<keyword evidence="8" id="KW-0479">Metal-binding</keyword>
<evidence type="ECO:0000313" key="24">
    <source>
        <dbReference type="Proteomes" id="UP000438699"/>
    </source>
</evidence>
<evidence type="ECO:0000259" key="21">
    <source>
        <dbReference type="PROSITE" id="PS51066"/>
    </source>
</evidence>
<dbReference type="Gene3D" id="1.10.8.50">
    <property type="match status" value="1"/>
</dbReference>
<evidence type="ECO:0000256" key="9">
    <source>
        <dbReference type="ARBA" id="ARBA00022763"/>
    </source>
</evidence>
<dbReference type="AlphaFoldDB" id="A0A6N6N139"/>
<evidence type="ECO:0000256" key="6">
    <source>
        <dbReference type="ARBA" id="ARBA00012720"/>
    </source>
</evidence>
<evidence type="ECO:0000256" key="19">
    <source>
        <dbReference type="ARBA" id="ARBA00044632"/>
    </source>
</evidence>
<keyword evidence="11 23" id="KW-0378">Hydrolase</keyword>
<evidence type="ECO:0000256" key="5">
    <source>
        <dbReference type="ARBA" id="ARBA00012024"/>
    </source>
</evidence>
<dbReference type="InterPro" id="IPR010979">
    <property type="entry name" value="Ribosomal_uS13-like_H2TH"/>
</dbReference>
<reference evidence="23 24" key="1">
    <citation type="journal article" date="2017" name="Int. J. Syst. Evol. Microbiol.">
        <title>Desulfovibrio senegalensis sp. nov., a mesophilic sulfate reducer isolated from marine sediment.</title>
        <authorList>
            <person name="Thioye A."/>
            <person name="Gam Z.B.A."/>
            <person name="Mbengue M."/>
            <person name="Cayol J.L."/>
            <person name="Joseph-Bartoli M."/>
            <person name="Toure-Kane C."/>
            <person name="Labat M."/>
        </authorList>
    </citation>
    <scope>NUCLEOTIDE SEQUENCE [LARGE SCALE GENOMIC DNA]</scope>
    <source>
        <strain evidence="23 24">DSM 101509</strain>
    </source>
</reference>
<dbReference type="GO" id="GO:0003684">
    <property type="term" value="F:damaged DNA binding"/>
    <property type="evidence" value="ECO:0007669"/>
    <property type="project" value="InterPro"/>
</dbReference>
<dbReference type="Proteomes" id="UP000438699">
    <property type="component" value="Unassembled WGS sequence"/>
</dbReference>
<sequence length="287" mass="31748">MPELPEVETIARGLHGSLCDRTVAGVRVLWPGSVHDGDASGRDMKSQPVRLQALVPGATVVGARRRAKLLLLDLISPEDHENRELTLAFHLKMTGRVVHEVCRDVQTHDRVRFLLRDNTVLTFADVRKFGYVRLFLPGELEQWKFWRNLGPEPLETGAELLAQSVAHRKARIKGLLLDQTVVAGVGNIYADESLFRAGIRPDAKACDVPPHRLAALFRHLQDVLLQAIAENGSSIRDYVNADGDAGAFQNSFNVYGKKGQCCPRCRAELVCCTVAGRTSTFCPCCQK</sequence>
<dbReference type="InterPro" id="IPR035937">
    <property type="entry name" value="FPG_N"/>
</dbReference>
<organism evidence="23 24">
    <name type="scientific">Pseudodesulfovibrio senegalensis</name>
    <dbReference type="NCBI Taxonomy" id="1721087"/>
    <lineage>
        <taxon>Bacteria</taxon>
        <taxon>Pseudomonadati</taxon>
        <taxon>Thermodesulfobacteriota</taxon>
        <taxon>Desulfovibrionia</taxon>
        <taxon>Desulfovibrionales</taxon>
        <taxon>Desulfovibrionaceae</taxon>
    </lineage>
</organism>
<dbReference type="RefSeq" id="WP_151150707.1">
    <property type="nucleotide sequence ID" value="NZ_WAIE01000003.1"/>
</dbReference>
<comment type="catalytic activity">
    <reaction evidence="1">
        <text>Hydrolysis of DNA containing ring-opened 7-methylguanine residues, releasing 2,6-diamino-4-hydroxy-5-(N-methyl)formamidopyrimidine.</text>
        <dbReference type="EC" id="3.2.2.23"/>
    </reaction>
</comment>
<evidence type="ECO:0000256" key="4">
    <source>
        <dbReference type="ARBA" id="ARBA00011245"/>
    </source>
</evidence>
<evidence type="ECO:0000256" key="13">
    <source>
        <dbReference type="ARBA" id="ARBA00023125"/>
    </source>
</evidence>
<evidence type="ECO:0000256" key="3">
    <source>
        <dbReference type="ARBA" id="ARBA00009409"/>
    </source>
</evidence>
<evidence type="ECO:0000256" key="8">
    <source>
        <dbReference type="ARBA" id="ARBA00022723"/>
    </source>
</evidence>
<dbReference type="PANTHER" id="PTHR22993">
    <property type="entry name" value="FORMAMIDOPYRIMIDINE-DNA GLYCOSYLASE"/>
    <property type="match status" value="1"/>
</dbReference>
<dbReference type="GO" id="GO:0008270">
    <property type="term" value="F:zinc ion binding"/>
    <property type="evidence" value="ECO:0007669"/>
    <property type="project" value="UniProtKB-KW"/>
</dbReference>
<dbReference type="GO" id="GO:0034039">
    <property type="term" value="F:8-oxo-7,8-dihydroguanine DNA N-glycosylase activity"/>
    <property type="evidence" value="ECO:0007669"/>
    <property type="project" value="TreeGrafter"/>
</dbReference>
<evidence type="ECO:0000256" key="11">
    <source>
        <dbReference type="ARBA" id="ARBA00022801"/>
    </source>
</evidence>
<dbReference type="SUPFAM" id="SSF81624">
    <property type="entry name" value="N-terminal domain of MutM-like DNA repair proteins"/>
    <property type="match status" value="1"/>
</dbReference>
<dbReference type="InterPro" id="IPR000214">
    <property type="entry name" value="Znf_DNA_glyclase/AP_lyase"/>
</dbReference>
<evidence type="ECO:0000256" key="7">
    <source>
        <dbReference type="ARBA" id="ARBA00016240"/>
    </source>
</evidence>
<evidence type="ECO:0000313" key="23">
    <source>
        <dbReference type="EMBL" id="KAB1441614.1"/>
    </source>
</evidence>
<keyword evidence="13" id="KW-0238">DNA-binding</keyword>
<protein>
    <recommendedName>
        <fullName evidence="7">Formamidopyrimidine-DNA glycosylase</fullName>
        <ecNumber evidence="5">3.2.2.23</ecNumber>
        <ecNumber evidence="6">4.2.99.18</ecNumber>
    </recommendedName>
    <alternativeName>
        <fullName evidence="18">DNA-(apurinic or apyrimidinic site) lyase MutM</fullName>
    </alternativeName>
</protein>
<dbReference type="NCBIfam" id="NF002211">
    <property type="entry name" value="PRK01103.1"/>
    <property type="match status" value="1"/>
</dbReference>
<keyword evidence="16" id="KW-0511">Multifunctional enzyme</keyword>
<accession>A0A6N6N139</accession>
<keyword evidence="24" id="KW-1185">Reference proteome</keyword>
<evidence type="ECO:0000256" key="20">
    <source>
        <dbReference type="PROSITE-ProRule" id="PRU00391"/>
    </source>
</evidence>
<evidence type="ECO:0000256" key="2">
    <source>
        <dbReference type="ARBA" id="ARBA00001947"/>
    </source>
</evidence>
<gene>
    <name evidence="23" type="primary">mutM</name>
    <name evidence="23" type="ORF">F8A88_08405</name>
</gene>
<evidence type="ECO:0000256" key="15">
    <source>
        <dbReference type="ARBA" id="ARBA00023239"/>
    </source>
</evidence>
<dbReference type="InterPro" id="IPR015886">
    <property type="entry name" value="H2TH_FPG"/>
</dbReference>
<name>A0A6N6N139_9BACT</name>
<feature type="domain" description="FPG-type" evidence="21">
    <location>
        <begin position="253"/>
        <end position="287"/>
    </location>
</feature>
<dbReference type="Pfam" id="PF01149">
    <property type="entry name" value="Fapy_DNA_glyco"/>
    <property type="match status" value="1"/>
</dbReference>
<dbReference type="GO" id="GO:0006284">
    <property type="term" value="P:base-excision repair"/>
    <property type="evidence" value="ECO:0007669"/>
    <property type="project" value="InterPro"/>
</dbReference>
<evidence type="ECO:0000259" key="22">
    <source>
        <dbReference type="PROSITE" id="PS51068"/>
    </source>
</evidence>
<evidence type="ECO:0000256" key="17">
    <source>
        <dbReference type="ARBA" id="ARBA00023295"/>
    </source>
</evidence>
<keyword evidence="12" id="KW-0862">Zinc</keyword>
<evidence type="ECO:0000256" key="12">
    <source>
        <dbReference type="ARBA" id="ARBA00022833"/>
    </source>
</evidence>
<dbReference type="InterPro" id="IPR020629">
    <property type="entry name" value="FPG_Glyclase"/>
</dbReference>
<keyword evidence="10 20" id="KW-0863">Zinc-finger</keyword>
<keyword evidence="15 23" id="KW-0456">Lyase</keyword>
<comment type="similarity">
    <text evidence="3">Belongs to the FPG family.</text>
</comment>
<dbReference type="CDD" id="cd08966">
    <property type="entry name" value="EcFpg-like_N"/>
    <property type="match status" value="1"/>
</dbReference>
<dbReference type="SMART" id="SM01232">
    <property type="entry name" value="H2TH"/>
    <property type="match status" value="1"/>
</dbReference>
<dbReference type="GO" id="GO:0140078">
    <property type="term" value="F:class I DNA-(apurinic or apyrimidinic site) endonuclease activity"/>
    <property type="evidence" value="ECO:0007669"/>
    <property type="project" value="UniProtKB-EC"/>
</dbReference>
<keyword evidence="14" id="KW-0234">DNA repair</keyword>
<dbReference type="OrthoDB" id="9800855at2"/>
<comment type="cofactor">
    <cofactor evidence="2">
        <name>Zn(2+)</name>
        <dbReference type="ChEBI" id="CHEBI:29105"/>
    </cofactor>
</comment>